<evidence type="ECO:0000313" key="3">
    <source>
        <dbReference type="EMBL" id="EBA39984.1"/>
    </source>
</evidence>
<dbReference type="InterPro" id="IPR046322">
    <property type="entry name" value="DUF4931"/>
</dbReference>
<evidence type="ECO:0000259" key="2">
    <source>
        <dbReference type="Pfam" id="PF20956"/>
    </source>
</evidence>
<accession>A4E7W8</accession>
<feature type="domain" description="DUF4931" evidence="1">
    <location>
        <begin position="1"/>
        <end position="45"/>
    </location>
</feature>
<evidence type="ECO:0008006" key="5">
    <source>
        <dbReference type="Google" id="ProtNLM"/>
    </source>
</evidence>
<dbReference type="Pfam" id="PF20956">
    <property type="entry name" value="DUF4931_C"/>
    <property type="match status" value="1"/>
</dbReference>
<evidence type="ECO:0000313" key="4">
    <source>
        <dbReference type="Proteomes" id="UP000002979"/>
    </source>
</evidence>
<sequence>MRFALDCWQRMIDSRQYRSVLMYKNKGPLSGGSLVHPHMQIVGLEQENGYASLTSANFEGINVWQQERISVNISTEPIMGFFEVNVSAPQGIAASDDTRDQAEADLFADAIQVALRYILNEHHGGRAESYNLFFYHLGGRTIAKALPRWVVSPYFVGYRLAQVNAETTLDVDAERLRAHLETLV</sequence>
<dbReference type="SUPFAM" id="SSF54197">
    <property type="entry name" value="HIT-like"/>
    <property type="match status" value="1"/>
</dbReference>
<gene>
    <name evidence="3" type="ORF">COLAER_00507</name>
</gene>
<comment type="caution">
    <text evidence="3">The sequence shown here is derived from an EMBL/GenBank/DDBJ whole genome shotgun (WGS) entry which is preliminary data.</text>
</comment>
<organism evidence="3 4">
    <name type="scientific">Collinsella aerofaciens (strain ATCC 25986 / DSM 3979 / JCM 10188 / KCTC 3647 / NCTC 11838 / VPI 1003)</name>
    <dbReference type="NCBI Taxonomy" id="411903"/>
    <lineage>
        <taxon>Bacteria</taxon>
        <taxon>Bacillati</taxon>
        <taxon>Actinomycetota</taxon>
        <taxon>Coriobacteriia</taxon>
        <taxon>Coriobacteriales</taxon>
        <taxon>Coriobacteriaceae</taxon>
        <taxon>Collinsella</taxon>
    </lineage>
</organism>
<reference evidence="3 4" key="2">
    <citation type="submission" date="2007-04" db="EMBL/GenBank/DDBJ databases">
        <authorList>
            <person name="Fulton L."/>
            <person name="Clifton S."/>
            <person name="Fulton B."/>
            <person name="Xu J."/>
            <person name="Minx P."/>
            <person name="Mardis E.R."/>
            <person name="Wilson R.K."/>
        </authorList>
    </citation>
    <scope>NUCLEOTIDE SEQUENCE [LARGE SCALE GENOMIC DNA]</scope>
    <source>
        <strain evidence="4">ATCC 25986 / DSM 3979 / JCM 10188 / KCTC 3647 / NCTC 11838 / VPI 1003</strain>
    </source>
</reference>
<dbReference type="InterPro" id="IPR049285">
    <property type="entry name" value="DUF4931_C"/>
</dbReference>
<proteinExistence type="predicted"/>
<dbReference type="Pfam" id="PF16285">
    <property type="entry name" value="DUF4931_N"/>
    <property type="match status" value="1"/>
</dbReference>
<feature type="domain" description="DUF4931" evidence="2">
    <location>
        <begin position="53"/>
        <end position="166"/>
    </location>
</feature>
<dbReference type="Proteomes" id="UP000002979">
    <property type="component" value="Unassembled WGS sequence"/>
</dbReference>
<protein>
    <recommendedName>
        <fullName evidence="5">DUF4931 domain-containing protein</fullName>
    </recommendedName>
</protein>
<dbReference type="InterPro" id="IPR036265">
    <property type="entry name" value="HIT-like_sf"/>
</dbReference>
<evidence type="ECO:0000259" key="1">
    <source>
        <dbReference type="Pfam" id="PF16285"/>
    </source>
</evidence>
<dbReference type="AlphaFoldDB" id="A4E7W8"/>
<name>A4E7W8_COLAA</name>
<reference evidence="3 4" key="1">
    <citation type="submission" date="2007-01" db="EMBL/GenBank/DDBJ databases">
        <title>Draft genome sequence of Collinsella aerofaciens (ATCC 25986).</title>
        <authorList>
            <person name="Sudarsanam P."/>
            <person name="Ley R."/>
            <person name="Guruge J."/>
            <person name="Turnbaugh P.J."/>
            <person name="Mahowald M."/>
            <person name="Liep D."/>
            <person name="Gordon J."/>
        </authorList>
    </citation>
    <scope>NUCLEOTIDE SEQUENCE [LARGE SCALE GENOMIC DNA]</scope>
    <source>
        <strain evidence="4">ATCC 25986 / DSM 3979 / JCM 10188 / KCTC 3647 / NCTC 11838 / VPI 1003</strain>
    </source>
</reference>
<dbReference type="EMBL" id="AAVN02000002">
    <property type="protein sequence ID" value="EBA39984.1"/>
    <property type="molecule type" value="Genomic_DNA"/>
</dbReference>
<dbReference type="Gene3D" id="3.30.428.10">
    <property type="entry name" value="HIT-like"/>
    <property type="match status" value="1"/>
</dbReference>